<dbReference type="InterPro" id="IPR000432">
    <property type="entry name" value="DNA_mismatch_repair_MutS_C"/>
</dbReference>
<keyword evidence="1 9" id="KW-0540">Nuclease</keyword>
<keyword evidence="8 9" id="KW-0238">DNA-binding</keyword>
<dbReference type="PANTHER" id="PTHR48466:SF2">
    <property type="entry name" value="OS10G0509000 PROTEIN"/>
    <property type="match status" value="1"/>
</dbReference>
<evidence type="ECO:0000256" key="3">
    <source>
        <dbReference type="ARBA" id="ARBA00022741"/>
    </source>
</evidence>
<evidence type="ECO:0000259" key="11">
    <source>
        <dbReference type="PROSITE" id="PS50828"/>
    </source>
</evidence>
<dbReference type="EC" id="3.1.-.-" evidence="9"/>
<dbReference type="NCBIfam" id="TIGR01069">
    <property type="entry name" value="mutS2"/>
    <property type="match status" value="1"/>
</dbReference>
<keyword evidence="2 9" id="KW-0699">rRNA-binding</keyword>
<evidence type="ECO:0000256" key="5">
    <source>
        <dbReference type="ARBA" id="ARBA00022801"/>
    </source>
</evidence>
<keyword evidence="7 9" id="KW-0694">RNA-binding</keyword>
<comment type="function">
    <text evidence="9">Acts as a ribosome collision sensor, splitting the ribosome into its 2 subunits. Detects stalled/collided 70S ribosomes which it binds and splits by an ATP-hydrolysis driven conformational change. Acts upstream of the ribosome quality control system (RQC), a ribosome-associated complex that mediates the extraction of incompletely synthesized nascent chains from stalled ribosomes and their subsequent degradation. Probably generates substrates for RQC.</text>
</comment>
<evidence type="ECO:0000256" key="4">
    <source>
        <dbReference type="ARBA" id="ARBA00022759"/>
    </source>
</evidence>
<dbReference type="EC" id="3.6.4.-" evidence="9"/>
<dbReference type="Gene3D" id="3.30.1370.110">
    <property type="match status" value="1"/>
</dbReference>
<keyword evidence="6 9" id="KW-0067">ATP-binding</keyword>
<dbReference type="CDD" id="cd03280">
    <property type="entry name" value="ABC_MutS2"/>
    <property type="match status" value="1"/>
</dbReference>
<dbReference type="PIRSF" id="PIRSF005814">
    <property type="entry name" value="MutS_YshD"/>
    <property type="match status" value="1"/>
</dbReference>
<proteinExistence type="inferred from homology"/>
<gene>
    <name evidence="9" type="primary">mutS2</name>
    <name evidence="9" type="synonym">rqcU</name>
    <name evidence="12" type="ORF">LF65_01005</name>
</gene>
<dbReference type="SUPFAM" id="SSF48334">
    <property type="entry name" value="DNA repair protein MutS, domain III"/>
    <property type="match status" value="1"/>
</dbReference>
<dbReference type="GO" id="GO:0072344">
    <property type="term" value="P:rescue of stalled ribosome"/>
    <property type="evidence" value="ECO:0007669"/>
    <property type="project" value="UniProtKB-UniRule"/>
</dbReference>
<dbReference type="HAMAP" id="MF_00092">
    <property type="entry name" value="MutS2"/>
    <property type="match status" value="1"/>
</dbReference>
<dbReference type="SMART" id="SM00463">
    <property type="entry name" value="SMR"/>
    <property type="match status" value="1"/>
</dbReference>
<dbReference type="InterPro" id="IPR036187">
    <property type="entry name" value="DNA_mismatch_repair_MutS_sf"/>
</dbReference>
<dbReference type="FunFam" id="3.30.1370.110:FF:000007">
    <property type="entry name" value="Endonuclease MutS2"/>
    <property type="match status" value="1"/>
</dbReference>
<dbReference type="SUPFAM" id="SSF160443">
    <property type="entry name" value="SMR domain-like"/>
    <property type="match status" value="1"/>
</dbReference>
<dbReference type="InterPro" id="IPR005747">
    <property type="entry name" value="MutS2"/>
</dbReference>
<dbReference type="SMART" id="SM00533">
    <property type="entry name" value="MUTSd"/>
    <property type="match status" value="1"/>
</dbReference>
<dbReference type="InterPro" id="IPR036063">
    <property type="entry name" value="Smr_dom_sf"/>
</dbReference>
<dbReference type="GO" id="GO:0045910">
    <property type="term" value="P:negative regulation of DNA recombination"/>
    <property type="evidence" value="ECO:0007669"/>
    <property type="project" value="InterPro"/>
</dbReference>
<dbReference type="GO" id="GO:0043023">
    <property type="term" value="F:ribosomal large subunit binding"/>
    <property type="evidence" value="ECO:0007669"/>
    <property type="project" value="UniProtKB-UniRule"/>
</dbReference>
<evidence type="ECO:0000256" key="7">
    <source>
        <dbReference type="ARBA" id="ARBA00022884"/>
    </source>
</evidence>
<evidence type="ECO:0000256" key="8">
    <source>
        <dbReference type="ARBA" id="ARBA00023125"/>
    </source>
</evidence>
<evidence type="ECO:0000256" key="6">
    <source>
        <dbReference type="ARBA" id="ARBA00022840"/>
    </source>
</evidence>
<dbReference type="SUPFAM" id="SSF52540">
    <property type="entry name" value="P-loop containing nucleoside triphosphate hydrolases"/>
    <property type="match status" value="1"/>
</dbReference>
<evidence type="ECO:0000256" key="9">
    <source>
        <dbReference type="HAMAP-Rule" id="MF_00092"/>
    </source>
</evidence>
<dbReference type="GO" id="GO:0005524">
    <property type="term" value="F:ATP binding"/>
    <property type="evidence" value="ECO:0007669"/>
    <property type="project" value="UniProtKB-UniRule"/>
</dbReference>
<feature type="coiled-coil region" evidence="10">
    <location>
        <begin position="502"/>
        <end position="631"/>
    </location>
</feature>
<organism evidence="12 13">
    <name type="scientific">Clostridium beijerinckii</name>
    <name type="common">Clostridium MP</name>
    <dbReference type="NCBI Taxonomy" id="1520"/>
    <lineage>
        <taxon>Bacteria</taxon>
        <taxon>Bacillati</taxon>
        <taxon>Bacillota</taxon>
        <taxon>Clostridia</taxon>
        <taxon>Eubacteriales</taxon>
        <taxon>Clostridiaceae</taxon>
        <taxon>Clostridium</taxon>
    </lineage>
</organism>
<dbReference type="EMBL" id="CP010086">
    <property type="protein sequence ID" value="AJG97624.1"/>
    <property type="molecule type" value="Genomic_DNA"/>
</dbReference>
<dbReference type="PANTHER" id="PTHR48466">
    <property type="entry name" value="OS10G0509000 PROTEIN-RELATED"/>
    <property type="match status" value="1"/>
</dbReference>
<dbReference type="GO" id="GO:0016887">
    <property type="term" value="F:ATP hydrolysis activity"/>
    <property type="evidence" value="ECO:0007669"/>
    <property type="project" value="InterPro"/>
</dbReference>
<dbReference type="InterPro" id="IPR007696">
    <property type="entry name" value="DNA_mismatch_repair_MutS_core"/>
</dbReference>
<reference evidence="13" key="1">
    <citation type="submission" date="2014-12" db="EMBL/GenBank/DDBJ databases">
        <title>Genome sequence of Clostridium beijerinckii strain 59B.</title>
        <authorList>
            <person name="Little G.T."/>
            <person name="Minton N.P."/>
        </authorList>
    </citation>
    <scope>NUCLEOTIDE SEQUENCE [LARGE SCALE GENOMIC DNA]</scope>
    <source>
        <strain evidence="13">59B</strain>
    </source>
</reference>
<dbReference type="InterPro" id="IPR045076">
    <property type="entry name" value="MutS"/>
</dbReference>
<dbReference type="OrthoDB" id="9808166at2"/>
<dbReference type="Pfam" id="PF00488">
    <property type="entry name" value="MutS_V"/>
    <property type="match status" value="1"/>
</dbReference>
<feature type="binding site" evidence="9">
    <location>
        <begin position="332"/>
        <end position="339"/>
    </location>
    <ligand>
        <name>ATP</name>
        <dbReference type="ChEBI" id="CHEBI:30616"/>
    </ligand>
</feature>
<comment type="subunit">
    <text evidence="9">Homodimer. Binds to stalled ribosomes, contacting rRNA.</text>
</comment>
<dbReference type="KEGG" id="cbei:LF65_01005"/>
<evidence type="ECO:0000256" key="2">
    <source>
        <dbReference type="ARBA" id="ARBA00022730"/>
    </source>
</evidence>
<keyword evidence="3 9" id="KW-0547">Nucleotide-binding</keyword>
<comment type="similarity">
    <text evidence="9">Belongs to the DNA mismatch repair MutS family. MutS2 subfamily.</text>
</comment>
<dbReference type="Proteomes" id="UP000031866">
    <property type="component" value="Chromosome"/>
</dbReference>
<sequence>MNERSLRILEFNKIKEKIKKYARTNAAKAKVEALEPYDNLYEINNKLEETNEALEILISKGNPPLEGLADIHEGIERAKKGGTLSPGQLLKVGGMLKATRNMKGFFKREEVEKSYPKLEDLAYILAPVKALEDEIERAIVSEDEISDKASQTLYNIRRSLKEKNSSVREKISSIVRSNSKYLQDDLYTMRGDRYVLPVKSEYKSQVPGLVHDQSSTGATFFIEPMSLVNLNNEIRELFLKEKAEIERILSDLSLKVKINGDSCLSNLKVLVEFDFIFAKGRYASALNAVKPIVREDGAFSIFSGRHPLIESDKVVPSDIYLGEEFQTLMITGPNTGGKTVTIKTVGLLHIMGLSGLLIPARDNSSIAFFREIFADIGDEQSIEQSLSTFSSHMTNIVNIMKHVDDKSLALFDELGAGTDPAEGAALAVSILETLRNRGAKLIATTHYSELKAYALKTDGVENASVEFDIETLRPTYRLLIGVPGKSNAFEISKRLGLVEGVIKRAKEYMSEENLQFENLIRELQEKSIIAKKEAREAKMLRDQAEELKKKYEEKLEKLENTREKAYMDARREAKEIIANAKDEADDILKAMRELEKLGIAGGGRQRLEEERKKLKDSLEEREKGIHKMKENEGESITNVTLGMEAYLPSLNQKVIIVSMPDNRGEVQVEAGIMKINVKLKDLRKTQVTKEEKVRRKREVKLNLSNVESRVDLRGLDAEEACYKADKYLDDAYMANLGEVTIVHGKGTGVLRKAINDMLKRHPHVKSYRLGAYGEGGDGVTMVELKG</sequence>
<dbReference type="PROSITE" id="PS00486">
    <property type="entry name" value="DNA_MISMATCH_REPAIR_2"/>
    <property type="match status" value="1"/>
</dbReference>
<dbReference type="GO" id="GO:0030983">
    <property type="term" value="F:mismatched DNA binding"/>
    <property type="evidence" value="ECO:0007669"/>
    <property type="project" value="InterPro"/>
</dbReference>
<feature type="domain" description="Smr" evidence="11">
    <location>
        <begin position="710"/>
        <end position="785"/>
    </location>
</feature>
<dbReference type="STRING" id="1520.LF65_01005"/>
<evidence type="ECO:0000313" key="12">
    <source>
        <dbReference type="EMBL" id="AJG97624.1"/>
    </source>
</evidence>
<dbReference type="InterPro" id="IPR002625">
    <property type="entry name" value="Smr_dom"/>
</dbReference>
<name>A0A0B5Q601_CLOBE</name>
<protein>
    <recommendedName>
        <fullName evidence="9">Endonuclease MutS2</fullName>
        <ecNumber evidence="9">3.1.-.-</ecNumber>
    </recommendedName>
    <alternativeName>
        <fullName evidence="9">Ribosome-associated protein quality control-upstream factor</fullName>
        <shortName evidence="9">RQC-upstream factor</shortName>
        <shortName evidence="9">RqcU</shortName>
        <ecNumber evidence="9">3.6.4.-</ecNumber>
    </alternativeName>
</protein>
<keyword evidence="5 9" id="KW-0378">Hydrolase</keyword>
<keyword evidence="10" id="KW-0175">Coiled coil</keyword>
<dbReference type="GO" id="GO:0004519">
    <property type="term" value="F:endonuclease activity"/>
    <property type="evidence" value="ECO:0007669"/>
    <property type="project" value="UniProtKB-UniRule"/>
</dbReference>
<dbReference type="Gene3D" id="3.40.50.300">
    <property type="entry name" value="P-loop containing nucleotide triphosphate hydrolases"/>
    <property type="match status" value="1"/>
</dbReference>
<dbReference type="GO" id="GO:0006298">
    <property type="term" value="P:mismatch repair"/>
    <property type="evidence" value="ECO:0007669"/>
    <property type="project" value="InterPro"/>
</dbReference>
<dbReference type="Pfam" id="PF20297">
    <property type="entry name" value="MSSS"/>
    <property type="match status" value="1"/>
</dbReference>
<dbReference type="AlphaFoldDB" id="A0A0B5Q601"/>
<dbReference type="PROSITE" id="PS50828">
    <property type="entry name" value="SMR"/>
    <property type="match status" value="1"/>
</dbReference>
<dbReference type="Pfam" id="PF01713">
    <property type="entry name" value="Smr"/>
    <property type="match status" value="1"/>
</dbReference>
<evidence type="ECO:0000313" key="13">
    <source>
        <dbReference type="Proteomes" id="UP000031866"/>
    </source>
</evidence>
<evidence type="ECO:0000256" key="10">
    <source>
        <dbReference type="SAM" id="Coils"/>
    </source>
</evidence>
<dbReference type="FunFam" id="3.40.50.300:FF:000830">
    <property type="entry name" value="Endonuclease MutS2"/>
    <property type="match status" value="1"/>
</dbReference>
<dbReference type="GO" id="GO:0019843">
    <property type="term" value="F:rRNA binding"/>
    <property type="evidence" value="ECO:0007669"/>
    <property type="project" value="UniProtKB-UniRule"/>
</dbReference>
<dbReference type="InterPro" id="IPR046893">
    <property type="entry name" value="MSSS"/>
</dbReference>
<dbReference type="RefSeq" id="WP_041894539.1">
    <property type="nucleotide sequence ID" value="NZ_CP010086.2"/>
</dbReference>
<dbReference type="SMART" id="SM00534">
    <property type="entry name" value="MUTSac"/>
    <property type="match status" value="1"/>
</dbReference>
<evidence type="ECO:0000256" key="1">
    <source>
        <dbReference type="ARBA" id="ARBA00022722"/>
    </source>
</evidence>
<dbReference type="InterPro" id="IPR027417">
    <property type="entry name" value="P-loop_NTPase"/>
</dbReference>
<dbReference type="GO" id="GO:0140664">
    <property type="term" value="F:ATP-dependent DNA damage sensor activity"/>
    <property type="evidence" value="ECO:0007669"/>
    <property type="project" value="InterPro"/>
</dbReference>
<accession>A0A0B5Q601</accession>
<comment type="function">
    <text evidence="9">Endonuclease that is involved in the suppression of homologous recombination and thus may have a key role in the control of bacterial genetic diversity.</text>
</comment>
<keyword evidence="4 9" id="KW-0255">Endonuclease</keyword>